<name>A0AAN7JYV2_9MYRT</name>
<evidence type="ECO:0000313" key="2">
    <source>
        <dbReference type="EMBL" id="KAK4756431.1"/>
    </source>
</evidence>
<proteinExistence type="predicted"/>
<evidence type="ECO:0008006" key="4">
    <source>
        <dbReference type="Google" id="ProtNLM"/>
    </source>
</evidence>
<feature type="chain" id="PRO_5042994427" description="Major pollen allergen Ole e 6-like" evidence="1">
    <location>
        <begin position="23"/>
        <end position="76"/>
    </location>
</feature>
<protein>
    <recommendedName>
        <fullName evidence="4">Major pollen allergen Ole e 6-like</fullName>
    </recommendedName>
</protein>
<feature type="signal peptide" evidence="1">
    <location>
        <begin position="1"/>
        <end position="22"/>
    </location>
</feature>
<keyword evidence="1" id="KW-0732">Signal</keyword>
<dbReference type="Gene3D" id="1.10.287.720">
    <property type="entry name" value="Pollen allergen ole e 6"/>
    <property type="match status" value="1"/>
</dbReference>
<dbReference type="EMBL" id="JAXIOK010000013">
    <property type="protein sequence ID" value="KAK4756431.1"/>
    <property type="molecule type" value="Genomic_DNA"/>
</dbReference>
<comment type="caution">
    <text evidence="2">The sequence shown here is derived from an EMBL/GenBank/DDBJ whole genome shotgun (WGS) entry which is preliminary data.</text>
</comment>
<gene>
    <name evidence="2" type="ORF">SAY87_006558</name>
</gene>
<reference evidence="2 3" key="1">
    <citation type="journal article" date="2023" name="Hortic Res">
        <title>Pangenome of water caltrop reveals structural variations and asymmetric subgenome divergence after allopolyploidization.</title>
        <authorList>
            <person name="Zhang X."/>
            <person name="Chen Y."/>
            <person name="Wang L."/>
            <person name="Yuan Y."/>
            <person name="Fang M."/>
            <person name="Shi L."/>
            <person name="Lu R."/>
            <person name="Comes H.P."/>
            <person name="Ma Y."/>
            <person name="Chen Y."/>
            <person name="Huang G."/>
            <person name="Zhou Y."/>
            <person name="Zheng Z."/>
            <person name="Qiu Y."/>
        </authorList>
    </citation>
    <scope>NUCLEOTIDE SEQUENCE [LARGE SCALE GENOMIC DNA]</scope>
    <source>
        <tissue evidence="2">Roots</tissue>
    </source>
</reference>
<evidence type="ECO:0000313" key="3">
    <source>
        <dbReference type="Proteomes" id="UP001345219"/>
    </source>
</evidence>
<keyword evidence="3" id="KW-1185">Reference proteome</keyword>
<dbReference type="Pfam" id="PF09253">
    <property type="entry name" value="Ole_e_6"/>
    <property type="match status" value="1"/>
</dbReference>
<dbReference type="SUPFAM" id="SSF111388">
    <property type="entry name" value="Pollen allergen ole e 6"/>
    <property type="match status" value="1"/>
</dbReference>
<dbReference type="InterPro" id="IPR015333">
    <property type="entry name" value="Pollen_allergen_ole-e-6"/>
</dbReference>
<sequence>MAFNKLVAVFLVFIFFGATLNADRAIAATDEKYKSCFDTCIGECMTGQQGYTFCEMKCDEDCSEKEIMDKLKSRFN</sequence>
<dbReference type="AlphaFoldDB" id="A0AAN7JYV2"/>
<evidence type="ECO:0000256" key="1">
    <source>
        <dbReference type="SAM" id="SignalP"/>
    </source>
</evidence>
<dbReference type="PANTHER" id="PTHR35632:SF1">
    <property type="entry name" value="MAJOR POLLEN ALLERGEN OLE E 6-LIKE"/>
    <property type="match status" value="1"/>
</dbReference>
<organism evidence="2 3">
    <name type="scientific">Trapa incisa</name>
    <dbReference type="NCBI Taxonomy" id="236973"/>
    <lineage>
        <taxon>Eukaryota</taxon>
        <taxon>Viridiplantae</taxon>
        <taxon>Streptophyta</taxon>
        <taxon>Embryophyta</taxon>
        <taxon>Tracheophyta</taxon>
        <taxon>Spermatophyta</taxon>
        <taxon>Magnoliopsida</taxon>
        <taxon>eudicotyledons</taxon>
        <taxon>Gunneridae</taxon>
        <taxon>Pentapetalae</taxon>
        <taxon>rosids</taxon>
        <taxon>malvids</taxon>
        <taxon>Myrtales</taxon>
        <taxon>Lythraceae</taxon>
        <taxon>Trapa</taxon>
    </lineage>
</organism>
<dbReference type="PANTHER" id="PTHR35632">
    <property type="entry name" value="MAJOR POLLEN ALLERGEN OLE E 6-LIKE"/>
    <property type="match status" value="1"/>
</dbReference>
<accession>A0AAN7JYV2</accession>
<dbReference type="InterPro" id="IPR036466">
    <property type="entry name" value="Pollen_allergen_ole-e-6_sf"/>
</dbReference>
<dbReference type="Proteomes" id="UP001345219">
    <property type="component" value="Chromosome 6"/>
</dbReference>